<evidence type="ECO:0000256" key="1">
    <source>
        <dbReference type="ARBA" id="ARBA00022572"/>
    </source>
</evidence>
<dbReference type="Gene3D" id="2.40.20.10">
    <property type="entry name" value="Plasminogen Kringle 4"/>
    <property type="match status" value="1"/>
</dbReference>
<keyword evidence="4" id="KW-0732">Signal</keyword>
<feature type="signal peptide" evidence="4">
    <location>
        <begin position="1"/>
        <end position="27"/>
    </location>
</feature>
<protein>
    <recommendedName>
        <fullName evidence="5">Kringle domain-containing protein</fullName>
    </recommendedName>
</protein>
<feature type="chain" id="PRO_5041918072" description="Kringle domain-containing protein" evidence="4">
    <location>
        <begin position="28"/>
        <end position="299"/>
    </location>
</feature>
<keyword evidence="7" id="KW-1185">Reference proteome</keyword>
<dbReference type="InterPro" id="IPR038178">
    <property type="entry name" value="Kringle_sf"/>
</dbReference>
<evidence type="ECO:0000256" key="4">
    <source>
        <dbReference type="SAM" id="SignalP"/>
    </source>
</evidence>
<dbReference type="SMART" id="SM00130">
    <property type="entry name" value="KR"/>
    <property type="match status" value="1"/>
</dbReference>
<dbReference type="InterPro" id="IPR013806">
    <property type="entry name" value="Kringle-like"/>
</dbReference>
<reference evidence="6" key="1">
    <citation type="journal article" date="2023" name="G3 (Bethesda)">
        <title>A reference genome for the long-term kleptoplast-retaining sea slug Elysia crispata morphotype clarki.</title>
        <authorList>
            <person name="Eastman K.E."/>
            <person name="Pendleton A.L."/>
            <person name="Shaikh M.A."/>
            <person name="Suttiyut T."/>
            <person name="Ogas R."/>
            <person name="Tomko P."/>
            <person name="Gavelis G."/>
            <person name="Widhalm J.R."/>
            <person name="Wisecaver J.H."/>
        </authorList>
    </citation>
    <scope>NUCLEOTIDE SEQUENCE</scope>
    <source>
        <strain evidence="6">ECLA1</strain>
    </source>
</reference>
<accession>A0AAE0Y583</accession>
<dbReference type="InterPro" id="IPR000001">
    <property type="entry name" value="Kringle"/>
</dbReference>
<dbReference type="AlphaFoldDB" id="A0AAE0Y583"/>
<keyword evidence="2" id="KW-1015">Disulfide bond</keyword>
<sequence length="299" mass="33730">MTLKVSSSLQCILTWLLYTDTMKWTTASSQPQVYGHLQQRKKVLTGGCPPARVDSEAACAMLCFLHAWCRVYVLGTCDPIYKNGCLCLICQMDPALDPNGWEYVSSRRLIFPKRHVDKDNCGSGPKWTNVHPKCRSTSYGVQSSLGALPILALRLAAMVPFGNGFKVIATPVCPPYFSPRGYTECSFTDGVWHNQASLACFPLMCFQRQGDINIYAGYKSVTLSGRPCWTWASQGPMDNKYLNRAFPFDNHDIVKAKSYCRSFPDDEYKGIWCYNANFDPNGDKERWEVCSIPQCHNIY</sequence>
<keyword evidence="1 3" id="KW-0420">Kringle</keyword>
<dbReference type="PROSITE" id="PS50070">
    <property type="entry name" value="KRINGLE_2"/>
    <property type="match status" value="1"/>
</dbReference>
<evidence type="ECO:0000259" key="5">
    <source>
        <dbReference type="PROSITE" id="PS50070"/>
    </source>
</evidence>
<comment type="caution">
    <text evidence="3">Lacks conserved residue(s) required for the propagation of feature annotation.</text>
</comment>
<evidence type="ECO:0000256" key="3">
    <source>
        <dbReference type="PROSITE-ProRule" id="PRU00121"/>
    </source>
</evidence>
<dbReference type="EMBL" id="JAWDGP010006957">
    <property type="protein sequence ID" value="KAK3732496.1"/>
    <property type="molecule type" value="Genomic_DNA"/>
</dbReference>
<dbReference type="Pfam" id="PF00051">
    <property type="entry name" value="Kringle"/>
    <property type="match status" value="1"/>
</dbReference>
<proteinExistence type="predicted"/>
<dbReference type="Proteomes" id="UP001283361">
    <property type="component" value="Unassembled WGS sequence"/>
</dbReference>
<dbReference type="SUPFAM" id="SSF57440">
    <property type="entry name" value="Kringle-like"/>
    <property type="match status" value="1"/>
</dbReference>
<evidence type="ECO:0000313" key="6">
    <source>
        <dbReference type="EMBL" id="KAK3732496.1"/>
    </source>
</evidence>
<evidence type="ECO:0000313" key="7">
    <source>
        <dbReference type="Proteomes" id="UP001283361"/>
    </source>
</evidence>
<comment type="caution">
    <text evidence="6">The sequence shown here is derived from an EMBL/GenBank/DDBJ whole genome shotgun (WGS) entry which is preliminary data.</text>
</comment>
<gene>
    <name evidence="6" type="ORF">RRG08_030696</name>
</gene>
<name>A0AAE0Y583_9GAST</name>
<feature type="domain" description="Kringle" evidence="5">
    <location>
        <begin position="215"/>
        <end position="295"/>
    </location>
</feature>
<organism evidence="6 7">
    <name type="scientific">Elysia crispata</name>
    <name type="common">lettuce slug</name>
    <dbReference type="NCBI Taxonomy" id="231223"/>
    <lineage>
        <taxon>Eukaryota</taxon>
        <taxon>Metazoa</taxon>
        <taxon>Spiralia</taxon>
        <taxon>Lophotrochozoa</taxon>
        <taxon>Mollusca</taxon>
        <taxon>Gastropoda</taxon>
        <taxon>Heterobranchia</taxon>
        <taxon>Euthyneura</taxon>
        <taxon>Panpulmonata</taxon>
        <taxon>Sacoglossa</taxon>
        <taxon>Placobranchoidea</taxon>
        <taxon>Plakobranchidae</taxon>
        <taxon>Elysia</taxon>
    </lineage>
</organism>
<evidence type="ECO:0000256" key="2">
    <source>
        <dbReference type="ARBA" id="ARBA00023157"/>
    </source>
</evidence>